<accession>A0A0F6TS98</accession>
<evidence type="ECO:0000256" key="21">
    <source>
        <dbReference type="SAM" id="MobiDB-lite"/>
    </source>
</evidence>
<dbReference type="AlphaFoldDB" id="A0A0F6TS98"/>
<evidence type="ECO:0000256" key="14">
    <source>
        <dbReference type="ARBA" id="ARBA00022963"/>
    </source>
</evidence>
<comment type="subunit">
    <text evidence="4 20">Homodimer; dimerization is reversible, and the dimeric form is the active one.</text>
</comment>
<comment type="similarity">
    <text evidence="3 20">Belongs to the phospholipase A1 family.</text>
</comment>
<proteinExistence type="inferred from homology"/>
<evidence type="ECO:0000256" key="5">
    <source>
        <dbReference type="ARBA" id="ARBA00013179"/>
    </source>
</evidence>
<dbReference type="GO" id="GO:0008970">
    <property type="term" value="F:phospholipase A1 activity"/>
    <property type="evidence" value="ECO:0007669"/>
    <property type="project" value="UniProtKB-EC"/>
</dbReference>
<evidence type="ECO:0000256" key="9">
    <source>
        <dbReference type="ARBA" id="ARBA00022692"/>
    </source>
</evidence>
<dbReference type="InterPro" id="IPR003187">
    <property type="entry name" value="PLipase_A1"/>
</dbReference>
<evidence type="ECO:0000256" key="3">
    <source>
        <dbReference type="ARBA" id="ARBA00010525"/>
    </source>
</evidence>
<evidence type="ECO:0000256" key="20">
    <source>
        <dbReference type="RuleBase" id="RU366027"/>
    </source>
</evidence>
<name>A0A0F6TS98_9GAMM</name>
<dbReference type="HOGENOM" id="CLU_045813_2_1_6"/>
<keyword evidence="10 19" id="KW-0479">Metal-binding</keyword>
<dbReference type="GO" id="GO:0005509">
    <property type="term" value="F:calcium ion binding"/>
    <property type="evidence" value="ECO:0007669"/>
    <property type="project" value="TreeGrafter"/>
</dbReference>
<dbReference type="PRINTS" id="PR01486">
    <property type="entry name" value="PHPHLIPASEA1"/>
</dbReference>
<dbReference type="OrthoDB" id="188433at2"/>
<dbReference type="PANTHER" id="PTHR40457">
    <property type="entry name" value="PHOSPHOLIPASE A1"/>
    <property type="match status" value="1"/>
</dbReference>
<dbReference type="InterPro" id="IPR036541">
    <property type="entry name" value="PLipase_A1_sf"/>
</dbReference>
<evidence type="ECO:0000256" key="7">
    <source>
        <dbReference type="ARBA" id="ARBA00021726"/>
    </source>
</evidence>
<feature type="signal peptide" evidence="20">
    <location>
        <begin position="1"/>
        <end position="27"/>
    </location>
</feature>
<evidence type="ECO:0000256" key="8">
    <source>
        <dbReference type="ARBA" id="ARBA00022452"/>
    </source>
</evidence>
<dbReference type="PATRIC" id="fig|914150.5.peg.1828"/>
<dbReference type="STRING" id="914150.TQ33_1802"/>
<keyword evidence="15 20" id="KW-0443">Lipid metabolism</keyword>
<feature type="region of interest" description="Disordered" evidence="21">
    <location>
        <begin position="80"/>
        <end position="102"/>
    </location>
</feature>
<keyword evidence="16" id="KW-0472">Membrane</keyword>
<evidence type="ECO:0000256" key="6">
    <source>
        <dbReference type="ARBA" id="ARBA00013278"/>
    </source>
</evidence>
<keyword evidence="8" id="KW-1134">Transmembrane beta strand</keyword>
<evidence type="ECO:0000256" key="12">
    <source>
        <dbReference type="ARBA" id="ARBA00022801"/>
    </source>
</evidence>
<sequence length="374" mass="43581">MSYSFRFTPLSVPLLMSSLLLSSEVLAASEAEKEARVDYDECVLQRIELSDDDTTIKDIKEYCEKRSNLAIFRPSKELLTSDESDSEKVASDDGENGAPKEGSALLKKRLRMEYRVRDNRFAIIPHKPNYLLPVTFNNSPNQDSLENSGDDRQVDNIEVKFQVSFKTPFWEQPFGENSALFFAYTGQSYWQAYNKDVSSPFRETNHEPEIFAAWATDWQLGGWQIPYFSMGVSHQSNGRSGLGSRSWNRIYTEFAFEQDRWVLAFKPWWRIPEDRKEDPLDPDGDDNPDIDDYMGYFELYSAYQWDEHNFGIMLRNNLRSDNKGAFQFDWTFPLDDEGKLRGYVQYFNGYGESLIDYNRRVNRLGVGFVLTDWL</sequence>
<feature type="active site" description="Proton acceptor" evidence="18">
    <location>
        <position position="234"/>
    </location>
</feature>
<comment type="catalytic activity">
    <reaction evidence="2 20">
        <text>a 1,2-diacyl-sn-glycero-3-phosphocholine + H2O = a 1-acyl-sn-glycero-3-phosphocholine + a fatty acid + H(+)</text>
        <dbReference type="Rhea" id="RHEA:15801"/>
        <dbReference type="ChEBI" id="CHEBI:15377"/>
        <dbReference type="ChEBI" id="CHEBI:15378"/>
        <dbReference type="ChEBI" id="CHEBI:28868"/>
        <dbReference type="ChEBI" id="CHEBI:57643"/>
        <dbReference type="ChEBI" id="CHEBI:58168"/>
        <dbReference type="EC" id="3.1.1.4"/>
    </reaction>
</comment>
<keyword evidence="9" id="KW-0812">Transmembrane</keyword>
<evidence type="ECO:0000256" key="2">
    <source>
        <dbReference type="ARBA" id="ARBA00001604"/>
    </source>
</evidence>
<feature type="binding site" description="in dimeric form" evidence="19">
    <location>
        <position position="198"/>
    </location>
    <ligand>
        <name>Ca(2+)</name>
        <dbReference type="ChEBI" id="CHEBI:29108"/>
        <label>1</label>
    </ligand>
</feature>
<dbReference type="EMBL" id="CP010975">
    <property type="protein sequence ID" value="AKE52742.1"/>
    <property type="molecule type" value="Genomic_DNA"/>
</dbReference>
<dbReference type="GO" id="GO:0004623">
    <property type="term" value="F:phospholipase A2 activity"/>
    <property type="evidence" value="ECO:0007669"/>
    <property type="project" value="UniProtKB-EC"/>
</dbReference>
<evidence type="ECO:0000256" key="1">
    <source>
        <dbReference type="ARBA" id="ARBA00000111"/>
    </source>
</evidence>
<evidence type="ECO:0000256" key="16">
    <source>
        <dbReference type="ARBA" id="ARBA00023136"/>
    </source>
</evidence>
<dbReference type="Proteomes" id="UP000034071">
    <property type="component" value="Chromosome"/>
</dbReference>
<dbReference type="Pfam" id="PF02253">
    <property type="entry name" value="PLA1"/>
    <property type="match status" value="1"/>
</dbReference>
<evidence type="ECO:0000256" key="15">
    <source>
        <dbReference type="ARBA" id="ARBA00023098"/>
    </source>
</evidence>
<feature type="binding site" description="in dimeric form" evidence="19">
    <location>
        <position position="244"/>
    </location>
    <ligand>
        <name>Ca(2+)</name>
        <dbReference type="ChEBI" id="CHEBI:29108"/>
        <label>1</label>
    </ligand>
</feature>
<protein>
    <recommendedName>
        <fullName evidence="7 20">Phospholipase A1</fullName>
        <ecNumber evidence="5 20">3.1.1.32</ecNumber>
        <ecNumber evidence="6 20">3.1.1.4</ecNumber>
    </recommendedName>
    <alternativeName>
        <fullName evidence="20">Phosphatidylcholine 1-acylhydrolase</fullName>
    </alternativeName>
</protein>
<evidence type="ECO:0000256" key="11">
    <source>
        <dbReference type="ARBA" id="ARBA00022729"/>
    </source>
</evidence>
<comment type="subcellular location">
    <subcellularLocation>
        <location evidence="20">Cell outer membrane</location>
        <topology evidence="20">Multi-pass membrane protein</topology>
    </subcellularLocation>
    <text evidence="20">One of the very few enzymes located there.</text>
</comment>
<keyword evidence="13 19" id="KW-0106">Calcium</keyword>
<evidence type="ECO:0000256" key="18">
    <source>
        <dbReference type="PIRSR" id="PIRSR603187-1"/>
    </source>
</evidence>
<feature type="active site" description="Nucleophile" evidence="18">
    <location>
        <position position="236"/>
    </location>
</feature>
<comment type="cofactor">
    <cofactor evidence="20">
        <name>Ca(2+)</name>
        <dbReference type="ChEBI" id="CHEBI:29108"/>
    </cofactor>
    <text evidence="20">Binds 1 Ca(2+) ion per monomer. In the dimeric form the Ca(2+) is bound by different amino acids with binding of each Ca(2+) shared with ligands coming from each monomer. The Ca(2+) ion may have a role in catalysis.</text>
</comment>
<reference evidence="22 23" key="1">
    <citation type="submission" date="2015-02" db="EMBL/GenBank/DDBJ databases">
        <title>Complete genome sequence of Kangiella geojedonensis strain YCS-5T.</title>
        <authorList>
            <person name="Kim K.M."/>
        </authorList>
    </citation>
    <scope>NUCLEOTIDE SEQUENCE [LARGE SCALE GENOMIC DNA]</scope>
    <source>
        <strain evidence="22 23">YCS-5</strain>
    </source>
</reference>
<evidence type="ECO:0000256" key="4">
    <source>
        <dbReference type="ARBA" id="ARBA00011702"/>
    </source>
</evidence>
<dbReference type="EC" id="3.1.1.32" evidence="5 20"/>
<evidence type="ECO:0000313" key="23">
    <source>
        <dbReference type="Proteomes" id="UP000034071"/>
    </source>
</evidence>
<feature type="binding site" description="in dimeric form" evidence="19">
    <location>
        <position position="239"/>
    </location>
    <ligand>
        <name>Ca(2+)</name>
        <dbReference type="ChEBI" id="CHEBI:29108"/>
        <label>1</label>
    </ligand>
</feature>
<evidence type="ECO:0000256" key="17">
    <source>
        <dbReference type="ARBA" id="ARBA00023237"/>
    </source>
</evidence>
<evidence type="ECO:0000313" key="22">
    <source>
        <dbReference type="EMBL" id="AKE52742.1"/>
    </source>
</evidence>
<keyword evidence="11 20" id="KW-0732">Signal</keyword>
<dbReference type="PANTHER" id="PTHR40457:SF1">
    <property type="entry name" value="PHOSPHOLIPASE A1"/>
    <property type="match status" value="1"/>
</dbReference>
<dbReference type="Gene3D" id="2.40.230.10">
    <property type="entry name" value="Phospholipase A1"/>
    <property type="match status" value="1"/>
</dbReference>
<dbReference type="RefSeq" id="WP_071841111.1">
    <property type="nucleotide sequence ID" value="NZ_CP010975.1"/>
</dbReference>
<dbReference type="SUPFAM" id="SSF56931">
    <property type="entry name" value="Outer membrane phospholipase A (OMPLA)"/>
    <property type="match status" value="1"/>
</dbReference>
<evidence type="ECO:0000256" key="19">
    <source>
        <dbReference type="PIRSR" id="PIRSR603187-2"/>
    </source>
</evidence>
<evidence type="ECO:0000256" key="10">
    <source>
        <dbReference type="ARBA" id="ARBA00022723"/>
    </source>
</evidence>
<dbReference type="KEGG" id="kge:TQ33_1802"/>
<dbReference type="GO" id="GO:0016042">
    <property type="term" value="P:lipid catabolic process"/>
    <property type="evidence" value="ECO:0007669"/>
    <property type="project" value="UniProtKB-KW"/>
</dbReference>
<keyword evidence="23" id="KW-1185">Reference proteome</keyword>
<dbReference type="CDD" id="cd00541">
    <property type="entry name" value="OMPLA"/>
    <property type="match status" value="1"/>
</dbReference>
<organism evidence="22 23">
    <name type="scientific">Kangiella geojedonensis</name>
    <dbReference type="NCBI Taxonomy" id="914150"/>
    <lineage>
        <taxon>Bacteria</taxon>
        <taxon>Pseudomonadati</taxon>
        <taxon>Pseudomonadota</taxon>
        <taxon>Gammaproteobacteria</taxon>
        <taxon>Kangiellales</taxon>
        <taxon>Kangiellaceae</taxon>
        <taxon>Kangiella</taxon>
    </lineage>
</organism>
<dbReference type="EC" id="3.1.1.4" evidence="6 20"/>
<keyword evidence="14 20" id="KW-0442">Lipid degradation</keyword>
<feature type="chain" id="PRO_5019618188" description="Phospholipase A1" evidence="20">
    <location>
        <begin position="28"/>
        <end position="374"/>
    </location>
</feature>
<feature type="binding site" description="in dimeric form" evidence="19">
    <location>
        <position position="286"/>
    </location>
    <ligand>
        <name>Ca(2+)</name>
        <dbReference type="ChEBI" id="CHEBI:29108"/>
        <label>1</label>
    </ligand>
</feature>
<gene>
    <name evidence="22" type="ORF">TQ33_1802</name>
</gene>
<comment type="catalytic activity">
    <reaction evidence="1 20">
        <text>a 1,2-diacyl-sn-glycero-3-phosphocholine + H2O = a 2-acyl-sn-glycero-3-phosphocholine + a fatty acid + H(+)</text>
        <dbReference type="Rhea" id="RHEA:18689"/>
        <dbReference type="ChEBI" id="CHEBI:15377"/>
        <dbReference type="ChEBI" id="CHEBI:15378"/>
        <dbReference type="ChEBI" id="CHEBI:28868"/>
        <dbReference type="ChEBI" id="CHEBI:57643"/>
        <dbReference type="ChEBI" id="CHEBI:57875"/>
        <dbReference type="EC" id="3.1.1.32"/>
    </reaction>
</comment>
<dbReference type="GO" id="GO:0009279">
    <property type="term" value="C:cell outer membrane"/>
    <property type="evidence" value="ECO:0007669"/>
    <property type="project" value="UniProtKB-SubCell"/>
</dbReference>
<keyword evidence="12 20" id="KW-0378">Hydrolase</keyword>
<evidence type="ECO:0000256" key="13">
    <source>
        <dbReference type="ARBA" id="ARBA00022837"/>
    </source>
</evidence>
<comment type="function">
    <text evidence="20">Hydrolysis of phosphatidylcholine with phospholipase A2 (EC 3.1.1.4) and phospholipase A1 (EC 3.1.1.32) activities.</text>
</comment>
<keyword evidence="17 20" id="KW-0998">Cell outer membrane</keyword>